<feature type="non-terminal residue" evidence="2">
    <location>
        <position position="1"/>
    </location>
</feature>
<feature type="non-terminal residue" evidence="2">
    <location>
        <position position="268"/>
    </location>
</feature>
<feature type="compositionally biased region" description="Basic residues" evidence="1">
    <location>
        <begin position="237"/>
        <end position="253"/>
    </location>
</feature>
<feature type="compositionally biased region" description="Basic and acidic residues" evidence="1">
    <location>
        <begin position="74"/>
        <end position="83"/>
    </location>
</feature>
<organism evidence="2">
    <name type="scientific">uncultured Solirubrobacteraceae bacterium</name>
    <dbReference type="NCBI Taxonomy" id="1162706"/>
    <lineage>
        <taxon>Bacteria</taxon>
        <taxon>Bacillati</taxon>
        <taxon>Actinomycetota</taxon>
        <taxon>Thermoleophilia</taxon>
        <taxon>Solirubrobacterales</taxon>
        <taxon>Solirubrobacteraceae</taxon>
        <taxon>environmental samples</taxon>
    </lineage>
</organism>
<protein>
    <submittedName>
        <fullName evidence="2">TesB-like acyl-CoA thioesterase 5</fullName>
    </submittedName>
</protein>
<reference evidence="2" key="1">
    <citation type="submission" date="2020-02" db="EMBL/GenBank/DDBJ databases">
        <authorList>
            <person name="Meier V. D."/>
        </authorList>
    </citation>
    <scope>NUCLEOTIDE SEQUENCE</scope>
    <source>
        <strain evidence="2">AVDCRST_MAG30</strain>
    </source>
</reference>
<accession>A0A6J4TQT2</accession>
<sequence length="268" mass="29050">ALVSDGRAPLRLLHARRRRRVRLHPADRRPLGPAAPARRPAVGAADARARGRERDRRGPDGAPELRHPAPRPGRAADGRDPRAAPRPPRRAARGDALLRRRHRAHARDRLADALRGLRGRAGARPAAAGSRGGPPGRVRVLDGRGRLPPRARVALRGGRLHDAGSRDGVDAPAQATRGRRGAVAARAPAGDGRRRQRHLGDARLVGVELRQRRHRRPPRPPAGGRVDGDGGDDPPRARGRGTVHERRVRRARPPRRDDAEPADRAAGL</sequence>
<dbReference type="EMBL" id="CADCVS010000474">
    <property type="protein sequence ID" value="CAA9528991.1"/>
    <property type="molecule type" value="Genomic_DNA"/>
</dbReference>
<feature type="compositionally biased region" description="Low complexity" evidence="1">
    <location>
        <begin position="113"/>
        <end position="129"/>
    </location>
</feature>
<feature type="compositionally biased region" description="Basic and acidic residues" evidence="1">
    <location>
        <begin position="254"/>
        <end position="268"/>
    </location>
</feature>
<name>A0A6J4TQT2_9ACTN</name>
<feature type="region of interest" description="Disordered" evidence="1">
    <location>
        <begin position="158"/>
        <end position="268"/>
    </location>
</feature>
<dbReference type="AlphaFoldDB" id="A0A6J4TQT2"/>
<feature type="compositionally biased region" description="Basic and acidic residues" evidence="1">
    <location>
        <begin position="47"/>
        <end position="67"/>
    </location>
</feature>
<feature type="compositionally biased region" description="Basic and acidic residues" evidence="1">
    <location>
        <begin position="159"/>
        <end position="169"/>
    </location>
</feature>
<feature type="region of interest" description="Disordered" evidence="1">
    <location>
        <begin position="21"/>
        <end position="144"/>
    </location>
</feature>
<evidence type="ECO:0000313" key="2">
    <source>
        <dbReference type="EMBL" id="CAA9528991.1"/>
    </source>
</evidence>
<feature type="compositionally biased region" description="Low complexity" evidence="1">
    <location>
        <begin position="31"/>
        <end position="46"/>
    </location>
</feature>
<proteinExistence type="predicted"/>
<evidence type="ECO:0000256" key="1">
    <source>
        <dbReference type="SAM" id="MobiDB-lite"/>
    </source>
</evidence>
<gene>
    <name evidence="2" type="ORF">AVDCRST_MAG30-3617</name>
</gene>
<feature type="compositionally biased region" description="Low complexity" evidence="1">
    <location>
        <begin position="173"/>
        <end position="190"/>
    </location>
</feature>